<feature type="compositionally biased region" description="Low complexity" evidence="10">
    <location>
        <begin position="256"/>
        <end position="282"/>
    </location>
</feature>
<feature type="binding site" evidence="9">
    <location>
        <position position="108"/>
    </location>
    <ligand>
        <name>Mg(2+)</name>
        <dbReference type="ChEBI" id="CHEBI:18420"/>
    </ligand>
</feature>
<comment type="function">
    <text evidence="9">Digests double-stranded RNA. Involved in the processing of primary rRNA transcript to yield the immediate precursors to the large and small rRNAs (23S and 16S). Processes some mRNAs, and tRNAs when they are encoded in the rRNA operon. Processes pre-crRNA and tracrRNA of type II CRISPR loci if present in the organism.</text>
</comment>
<keyword evidence="9" id="KW-0819">tRNA processing</keyword>
<dbReference type="EMBL" id="JAWNFU010000002">
    <property type="protein sequence ID" value="MDY5153273.1"/>
    <property type="molecule type" value="Genomic_DNA"/>
</dbReference>
<dbReference type="Gene3D" id="3.30.160.20">
    <property type="match status" value="1"/>
</dbReference>
<dbReference type="InterPro" id="IPR011907">
    <property type="entry name" value="RNase_III"/>
</dbReference>
<keyword evidence="9" id="KW-0699">rRNA-binding</keyword>
<keyword evidence="3 9" id="KW-0698">rRNA processing</keyword>
<dbReference type="Gene3D" id="1.10.1520.10">
    <property type="entry name" value="Ribonuclease III domain"/>
    <property type="match status" value="1"/>
</dbReference>
<feature type="active site" evidence="9">
    <location>
        <position position="39"/>
    </location>
</feature>
<dbReference type="GO" id="GO:0046872">
    <property type="term" value="F:metal ion binding"/>
    <property type="evidence" value="ECO:0007669"/>
    <property type="project" value="UniProtKB-KW"/>
</dbReference>
<dbReference type="Pfam" id="PF14622">
    <property type="entry name" value="Ribonucleas_3_3"/>
    <property type="match status" value="1"/>
</dbReference>
<reference evidence="13" key="1">
    <citation type="submission" date="2023-10" db="EMBL/GenBank/DDBJ databases">
        <title>Whole Genome based description of the genera Actinobaculum and Actinotignum reveals a complex phylogenetic relationship within the species included in the genus Actinotignum.</title>
        <authorList>
            <person name="Jensen C.S."/>
            <person name="Dargis R."/>
            <person name="Kemp M."/>
            <person name="Christensen J.J."/>
        </authorList>
    </citation>
    <scope>NUCLEOTIDE SEQUENCE</scope>
    <source>
        <strain evidence="13">Actinobaculum_suis_CCUG19206T</strain>
    </source>
</reference>
<dbReference type="GO" id="GO:0019843">
    <property type="term" value="F:rRNA binding"/>
    <property type="evidence" value="ECO:0007669"/>
    <property type="project" value="UniProtKB-KW"/>
</dbReference>
<comment type="catalytic activity">
    <reaction evidence="1 9">
        <text>Endonucleolytic cleavage to 5'-phosphomonoester.</text>
        <dbReference type="EC" id="3.1.26.3"/>
    </reaction>
</comment>
<evidence type="ECO:0000259" key="11">
    <source>
        <dbReference type="PROSITE" id="PS50137"/>
    </source>
</evidence>
<proteinExistence type="inferred from homology"/>
<dbReference type="SUPFAM" id="SSF69065">
    <property type="entry name" value="RNase III domain-like"/>
    <property type="match status" value="1"/>
</dbReference>
<dbReference type="HAMAP" id="MF_00104">
    <property type="entry name" value="RNase_III"/>
    <property type="match status" value="1"/>
</dbReference>
<evidence type="ECO:0000256" key="1">
    <source>
        <dbReference type="ARBA" id="ARBA00000109"/>
    </source>
</evidence>
<dbReference type="RefSeq" id="WP_083330165.1">
    <property type="nucleotide sequence ID" value="NZ_FNAU01000014.1"/>
</dbReference>
<dbReference type="PROSITE" id="PS00517">
    <property type="entry name" value="RNASE_3_1"/>
    <property type="match status" value="1"/>
</dbReference>
<dbReference type="SMART" id="SM00358">
    <property type="entry name" value="DSRM"/>
    <property type="match status" value="1"/>
</dbReference>
<dbReference type="SMART" id="SM00535">
    <property type="entry name" value="RIBOc"/>
    <property type="match status" value="1"/>
</dbReference>
<dbReference type="Proteomes" id="UP001273799">
    <property type="component" value="Unassembled WGS sequence"/>
</dbReference>
<dbReference type="PROSITE" id="PS50137">
    <property type="entry name" value="DS_RBD"/>
    <property type="match status" value="1"/>
</dbReference>
<dbReference type="GO" id="GO:0006364">
    <property type="term" value="P:rRNA processing"/>
    <property type="evidence" value="ECO:0007669"/>
    <property type="project" value="UniProtKB-UniRule"/>
</dbReference>
<dbReference type="GO" id="GO:0003725">
    <property type="term" value="F:double-stranded RNA binding"/>
    <property type="evidence" value="ECO:0007669"/>
    <property type="project" value="TreeGrafter"/>
</dbReference>
<keyword evidence="5 9" id="KW-0540">Nuclease</keyword>
<dbReference type="GO" id="GO:0004525">
    <property type="term" value="F:ribonuclease III activity"/>
    <property type="evidence" value="ECO:0007669"/>
    <property type="project" value="UniProtKB-UniRule"/>
</dbReference>
<feature type="domain" description="RNase III" evidence="12">
    <location>
        <begin position="1"/>
        <end position="122"/>
    </location>
</feature>
<keyword evidence="7 9" id="KW-0378">Hydrolase</keyword>
<protein>
    <recommendedName>
        <fullName evidence="9">Ribonuclease 3</fullName>
        <ecNumber evidence="9">3.1.26.3</ecNumber>
    </recommendedName>
    <alternativeName>
        <fullName evidence="9">Ribonuclease III</fullName>
        <shortName evidence="9">RNase III</shortName>
    </alternativeName>
</protein>
<dbReference type="InterPro" id="IPR014720">
    <property type="entry name" value="dsRBD_dom"/>
</dbReference>
<dbReference type="InterPro" id="IPR000999">
    <property type="entry name" value="RNase_III_dom"/>
</dbReference>
<comment type="cofactor">
    <cofactor evidence="9">
        <name>Mg(2+)</name>
        <dbReference type="ChEBI" id="CHEBI:18420"/>
    </cofactor>
</comment>
<dbReference type="EC" id="3.1.26.3" evidence="9"/>
<name>A0AAW9HH74_9ACTO</name>
<feature type="binding site" evidence="9">
    <location>
        <position position="111"/>
    </location>
    <ligand>
        <name>Mg(2+)</name>
        <dbReference type="ChEBI" id="CHEBI:18420"/>
    </ligand>
</feature>
<dbReference type="GO" id="GO:0006397">
    <property type="term" value="P:mRNA processing"/>
    <property type="evidence" value="ECO:0007669"/>
    <property type="project" value="UniProtKB-UniRule"/>
</dbReference>
<feature type="compositionally biased region" description="Gly residues" evidence="10">
    <location>
        <begin position="234"/>
        <end position="255"/>
    </location>
</feature>
<evidence type="ECO:0000256" key="5">
    <source>
        <dbReference type="ARBA" id="ARBA00022722"/>
    </source>
</evidence>
<comment type="caution">
    <text evidence="13">The sequence shown here is derived from an EMBL/GenBank/DDBJ whole genome shotgun (WGS) entry which is preliminary data.</text>
</comment>
<evidence type="ECO:0000256" key="9">
    <source>
        <dbReference type="HAMAP-Rule" id="MF_00104"/>
    </source>
</evidence>
<gene>
    <name evidence="9 13" type="primary">rnc</name>
    <name evidence="13" type="ORF">R6G71_04305</name>
</gene>
<evidence type="ECO:0000256" key="4">
    <source>
        <dbReference type="ARBA" id="ARBA00022664"/>
    </source>
</evidence>
<sequence length="282" mass="29753">MEKWGADLSRPLLRRALTHRSFAFEHDEPHNERLEFLGDSILGLIIAERVFREFPDASEGDMSRIKTNAVSEKALADVARQIDLGSHLRLGRGEAKSGGRNKDSILSDTVEALIAATYLEHGMEVTRQIVEGLLSEKVEEASHLPPNLDWQTSFEEVAHTIGYEGTMEFEITSTGPDHARVFTAVASMDGRTWGTGSGTSQKNARHAAAEASYGMITREVKAKAQKANAEAGGTAAGGTTAGDATGGGARAGNGTGRASRSAAGTTATGKTGSGKATAQKKA</sequence>
<accession>A0AAW9HH74</accession>
<feature type="region of interest" description="Disordered" evidence="10">
    <location>
        <begin position="227"/>
        <end position="282"/>
    </location>
</feature>
<keyword evidence="4 9" id="KW-0507">mRNA processing</keyword>
<dbReference type="AlphaFoldDB" id="A0AAW9HH74"/>
<comment type="subcellular location">
    <subcellularLocation>
        <location evidence="9">Cytoplasm</location>
    </subcellularLocation>
</comment>
<evidence type="ECO:0000313" key="14">
    <source>
        <dbReference type="Proteomes" id="UP001273799"/>
    </source>
</evidence>
<dbReference type="GO" id="GO:0010468">
    <property type="term" value="P:regulation of gene expression"/>
    <property type="evidence" value="ECO:0007669"/>
    <property type="project" value="TreeGrafter"/>
</dbReference>
<keyword evidence="9" id="KW-0963">Cytoplasm</keyword>
<organism evidence="13 14">
    <name type="scientific">Actinobaculum suis</name>
    <dbReference type="NCBI Taxonomy" id="1657"/>
    <lineage>
        <taxon>Bacteria</taxon>
        <taxon>Bacillati</taxon>
        <taxon>Actinomycetota</taxon>
        <taxon>Actinomycetes</taxon>
        <taxon>Actinomycetales</taxon>
        <taxon>Actinomycetaceae</taxon>
        <taxon>Actinobaculum</taxon>
    </lineage>
</organism>
<dbReference type="GO" id="GO:0008033">
    <property type="term" value="P:tRNA processing"/>
    <property type="evidence" value="ECO:0007669"/>
    <property type="project" value="UniProtKB-KW"/>
</dbReference>
<evidence type="ECO:0000259" key="12">
    <source>
        <dbReference type="PROSITE" id="PS50142"/>
    </source>
</evidence>
<dbReference type="NCBIfam" id="TIGR02191">
    <property type="entry name" value="RNaseIII"/>
    <property type="match status" value="1"/>
</dbReference>
<dbReference type="Pfam" id="PF00035">
    <property type="entry name" value="dsrm"/>
    <property type="match status" value="1"/>
</dbReference>
<comment type="subunit">
    <text evidence="9">Homodimer.</text>
</comment>
<evidence type="ECO:0000256" key="2">
    <source>
        <dbReference type="ARBA" id="ARBA00010183"/>
    </source>
</evidence>
<dbReference type="GO" id="GO:0005737">
    <property type="term" value="C:cytoplasm"/>
    <property type="evidence" value="ECO:0007669"/>
    <property type="project" value="UniProtKB-SubCell"/>
</dbReference>
<dbReference type="PANTHER" id="PTHR11207">
    <property type="entry name" value="RIBONUCLEASE III"/>
    <property type="match status" value="1"/>
</dbReference>
<dbReference type="PROSITE" id="PS50142">
    <property type="entry name" value="RNASE_3_2"/>
    <property type="match status" value="1"/>
</dbReference>
<dbReference type="SUPFAM" id="SSF54768">
    <property type="entry name" value="dsRNA-binding domain-like"/>
    <property type="match status" value="1"/>
</dbReference>
<feature type="binding site" evidence="9">
    <location>
        <position position="35"/>
    </location>
    <ligand>
        <name>Mg(2+)</name>
        <dbReference type="ChEBI" id="CHEBI:18420"/>
    </ligand>
</feature>
<dbReference type="CDD" id="cd00593">
    <property type="entry name" value="RIBOc"/>
    <property type="match status" value="1"/>
</dbReference>
<keyword evidence="6 9" id="KW-0255">Endonuclease</keyword>
<evidence type="ECO:0000256" key="3">
    <source>
        <dbReference type="ARBA" id="ARBA00022552"/>
    </source>
</evidence>
<evidence type="ECO:0000313" key="13">
    <source>
        <dbReference type="EMBL" id="MDY5153273.1"/>
    </source>
</evidence>
<keyword evidence="8 9" id="KW-0694">RNA-binding</keyword>
<keyword evidence="9" id="KW-0460">Magnesium</keyword>
<feature type="domain" description="DRBM" evidence="11">
    <location>
        <begin position="149"/>
        <end position="218"/>
    </location>
</feature>
<feature type="active site" evidence="9">
    <location>
        <position position="111"/>
    </location>
</feature>
<comment type="similarity">
    <text evidence="2">Belongs to the ribonuclease III family.</text>
</comment>
<evidence type="ECO:0000256" key="6">
    <source>
        <dbReference type="ARBA" id="ARBA00022759"/>
    </source>
</evidence>
<keyword evidence="9" id="KW-0479">Metal-binding</keyword>
<dbReference type="InterPro" id="IPR036389">
    <property type="entry name" value="RNase_III_sf"/>
</dbReference>
<dbReference type="FunFam" id="1.10.1520.10:FF:000001">
    <property type="entry name" value="Ribonuclease 3"/>
    <property type="match status" value="1"/>
</dbReference>
<evidence type="ECO:0000256" key="7">
    <source>
        <dbReference type="ARBA" id="ARBA00022801"/>
    </source>
</evidence>
<evidence type="ECO:0000256" key="10">
    <source>
        <dbReference type="SAM" id="MobiDB-lite"/>
    </source>
</evidence>
<dbReference type="PANTHER" id="PTHR11207:SF0">
    <property type="entry name" value="RIBONUCLEASE 3"/>
    <property type="match status" value="1"/>
</dbReference>
<evidence type="ECO:0000256" key="8">
    <source>
        <dbReference type="ARBA" id="ARBA00022884"/>
    </source>
</evidence>